<evidence type="ECO:0000313" key="2">
    <source>
        <dbReference type="EMBL" id="KAJ3135029.1"/>
    </source>
</evidence>
<protein>
    <recommendedName>
        <fullName evidence="1">PH domain-containing protein</fullName>
    </recommendedName>
</protein>
<organism evidence="2 3">
    <name type="scientific">Physocladia obscura</name>
    <dbReference type="NCBI Taxonomy" id="109957"/>
    <lineage>
        <taxon>Eukaryota</taxon>
        <taxon>Fungi</taxon>
        <taxon>Fungi incertae sedis</taxon>
        <taxon>Chytridiomycota</taxon>
        <taxon>Chytridiomycota incertae sedis</taxon>
        <taxon>Chytridiomycetes</taxon>
        <taxon>Chytridiales</taxon>
        <taxon>Chytriomycetaceae</taxon>
        <taxon>Physocladia</taxon>
    </lineage>
</organism>
<dbReference type="Proteomes" id="UP001211907">
    <property type="component" value="Unassembled WGS sequence"/>
</dbReference>
<gene>
    <name evidence="2" type="ORF">HK100_003123</name>
</gene>
<dbReference type="SUPFAM" id="SSF50729">
    <property type="entry name" value="PH domain-like"/>
    <property type="match status" value="1"/>
</dbReference>
<proteinExistence type="predicted"/>
<comment type="caution">
    <text evidence="2">The sequence shown here is derived from an EMBL/GenBank/DDBJ whole genome shotgun (WGS) entry which is preliminary data.</text>
</comment>
<dbReference type="InterPro" id="IPR046868">
    <property type="entry name" value="BAR_4"/>
</dbReference>
<sequence>MISMHEKVKARRVTAVRIASSGGVGVRSTLSIHEKNNFVDPWLTERVLYKQLRLMISYENEFQKNMVAMIKEMENFDESVVVGIRNAVVDFLSARENQMDGIKSLGNSAKQLLSTIDPHMPFSNYASNHNLLSAEIWTAPRVLQDFPYDMHEIRIAKQGVMGRPYYWSRTGWAPALYVITESGYLHCFKKVHGQARGDESRKNRISKSSNGGWFLGGIQQHAIVPPSAETLAAEGMELPVYENLDAPATLFSICLSNSGRVKVDTVSEKSSLFVFSVNVYKTVRDVVPLKRHEVKASNESEMIEWVACLKEAIEKYLPQGPPGPLFSPQEEILERVDSVLTGKMRQAPPPPPSQFKKIQSEKSDLIDTTKIEYKAADSNKIDYKFDALKFRHSEHADWTENRGNFRKCSKKPILRKEPEKIEPNL</sequence>
<dbReference type="PANTHER" id="PTHR31941:SF1">
    <property type="entry name" value="CYTOSKELETAL SIGNALING PROTEIN SLM1"/>
    <property type="match status" value="1"/>
</dbReference>
<feature type="domain" description="PH" evidence="1">
    <location>
        <begin position="155"/>
        <end position="316"/>
    </location>
</feature>
<dbReference type="AlphaFoldDB" id="A0AAD5T9M7"/>
<dbReference type="InterPro" id="IPR001849">
    <property type="entry name" value="PH_domain"/>
</dbReference>
<accession>A0AAD5T9M7</accession>
<dbReference type="EMBL" id="JADGJH010000176">
    <property type="protein sequence ID" value="KAJ3135029.1"/>
    <property type="molecule type" value="Genomic_DNA"/>
</dbReference>
<dbReference type="PANTHER" id="PTHR31941">
    <property type="entry name" value="CYTOSKELETAL SIGNALING PROTEIN SLM1"/>
    <property type="match status" value="1"/>
</dbReference>
<keyword evidence="3" id="KW-1185">Reference proteome</keyword>
<dbReference type="SMART" id="SM00233">
    <property type="entry name" value="PH"/>
    <property type="match status" value="1"/>
</dbReference>
<reference evidence="2" key="1">
    <citation type="submission" date="2020-05" db="EMBL/GenBank/DDBJ databases">
        <title>Phylogenomic resolution of chytrid fungi.</title>
        <authorList>
            <person name="Stajich J.E."/>
            <person name="Amses K."/>
            <person name="Simmons R."/>
            <person name="Seto K."/>
            <person name="Myers J."/>
            <person name="Bonds A."/>
            <person name="Quandt C.A."/>
            <person name="Barry K."/>
            <person name="Liu P."/>
            <person name="Grigoriev I."/>
            <person name="Longcore J.E."/>
            <person name="James T.Y."/>
        </authorList>
    </citation>
    <scope>NUCLEOTIDE SEQUENCE</scope>
    <source>
        <strain evidence="2">JEL0513</strain>
    </source>
</reference>
<dbReference type="Pfam" id="PF20400">
    <property type="entry name" value="BAR_4"/>
    <property type="match status" value="1"/>
</dbReference>
<evidence type="ECO:0000259" key="1">
    <source>
        <dbReference type="SMART" id="SM00233"/>
    </source>
</evidence>
<evidence type="ECO:0000313" key="3">
    <source>
        <dbReference type="Proteomes" id="UP001211907"/>
    </source>
</evidence>
<name>A0AAD5T9M7_9FUNG</name>